<keyword evidence="5" id="KW-1185">Reference proteome</keyword>
<dbReference type="PANTHER" id="PTHR44858:SF1">
    <property type="entry name" value="UDP-N-ACETYLGLUCOSAMINE--PEPTIDE N-ACETYLGLUCOSAMINYLTRANSFERASE SPINDLY-RELATED"/>
    <property type="match status" value="1"/>
</dbReference>
<evidence type="ECO:0000256" key="2">
    <source>
        <dbReference type="ARBA" id="ARBA00022803"/>
    </source>
</evidence>
<evidence type="ECO:0000256" key="3">
    <source>
        <dbReference type="PROSITE-ProRule" id="PRU00339"/>
    </source>
</evidence>
<dbReference type="InterPro" id="IPR011990">
    <property type="entry name" value="TPR-like_helical_dom_sf"/>
</dbReference>
<keyword evidence="1" id="KW-0677">Repeat</keyword>
<dbReference type="EMBL" id="QWGR01000007">
    <property type="protein sequence ID" value="RIJ47664.1"/>
    <property type="molecule type" value="Genomic_DNA"/>
</dbReference>
<feature type="repeat" description="TPR" evidence="3">
    <location>
        <begin position="348"/>
        <end position="381"/>
    </location>
</feature>
<dbReference type="InterPro" id="IPR019734">
    <property type="entry name" value="TPR_rpt"/>
</dbReference>
<dbReference type="AlphaFoldDB" id="A0A399SY14"/>
<comment type="caution">
    <text evidence="4">The sequence shown here is derived from an EMBL/GenBank/DDBJ whole genome shotgun (WGS) entry which is preliminary data.</text>
</comment>
<dbReference type="PANTHER" id="PTHR44858">
    <property type="entry name" value="TETRATRICOPEPTIDE REPEAT PROTEIN 6"/>
    <property type="match status" value="1"/>
</dbReference>
<dbReference type="InterPro" id="IPR050498">
    <property type="entry name" value="Ycf3"/>
</dbReference>
<dbReference type="Pfam" id="PF13181">
    <property type="entry name" value="TPR_8"/>
    <property type="match status" value="1"/>
</dbReference>
<dbReference type="PROSITE" id="PS50005">
    <property type="entry name" value="TPR"/>
    <property type="match status" value="3"/>
</dbReference>
<dbReference type="OrthoDB" id="638548at2"/>
<feature type="repeat" description="TPR" evidence="3">
    <location>
        <begin position="107"/>
        <end position="140"/>
    </location>
</feature>
<evidence type="ECO:0000313" key="5">
    <source>
        <dbReference type="Proteomes" id="UP000265926"/>
    </source>
</evidence>
<sequence length="438" mass="50667">MRNLDTLGIHFQIEKIEYKDSDMTHAFKYILISFLMLPVLTQAQHSIDQLIINKNYPKALVEINKQLEKAPSAELYLKKGVVYQNLQDYQQAVAAFSEGLMYEPENVTMLGETAESFAILGNNQDAVSFYQKAVDLAPDDLVLAGKLGRVFINLKDHNKAYDVFSSIYARDSSNVFWNKQLAYCAFKVFKRKQAVYLYENVLEANPRDYTSYLNLLNCYHPQKEGNQIMATIEKGLIQFPGDPDLLLEKAMFLYRTKRYGPAMIHFEKYLEAEKQPEYDTEMNYGIATYFAGFEDKALGIFNKLNQLNPNDALVIYYQSLCYKKMKDFEQAGKLMQWAIDASTPDYVAEMYHHLGQIFGQQRMFKESVEALNKALELNPEKVEVLFEIATTYEEFNSNKTLALNYYNIYIKEAGEGGKNISYALDRIEKLKEDLFFEE</sequence>
<dbReference type="PROSITE" id="PS50293">
    <property type="entry name" value="TPR_REGION"/>
    <property type="match status" value="2"/>
</dbReference>
<dbReference type="Proteomes" id="UP000265926">
    <property type="component" value="Unassembled WGS sequence"/>
</dbReference>
<reference evidence="4 5" key="1">
    <citation type="submission" date="2018-08" db="EMBL/GenBank/DDBJ databases">
        <title>Pallidiluteibacterium maritimus gen. nov., sp. nov., isolated from coastal sediment.</title>
        <authorList>
            <person name="Zhou L.Y."/>
        </authorList>
    </citation>
    <scope>NUCLEOTIDE SEQUENCE [LARGE SCALE GENOMIC DNA]</scope>
    <source>
        <strain evidence="4 5">XSD2</strain>
    </source>
</reference>
<organism evidence="4 5">
    <name type="scientific">Maribellus luteus</name>
    <dbReference type="NCBI Taxonomy" id="2305463"/>
    <lineage>
        <taxon>Bacteria</taxon>
        <taxon>Pseudomonadati</taxon>
        <taxon>Bacteroidota</taxon>
        <taxon>Bacteroidia</taxon>
        <taxon>Marinilabiliales</taxon>
        <taxon>Prolixibacteraceae</taxon>
        <taxon>Maribellus</taxon>
    </lineage>
</organism>
<dbReference type="SUPFAM" id="SSF48452">
    <property type="entry name" value="TPR-like"/>
    <property type="match status" value="2"/>
</dbReference>
<gene>
    <name evidence="4" type="ORF">D1614_13875</name>
</gene>
<keyword evidence="2 3" id="KW-0802">TPR repeat</keyword>
<dbReference type="Pfam" id="PF13432">
    <property type="entry name" value="TPR_16"/>
    <property type="match status" value="1"/>
</dbReference>
<accession>A0A399SY14</accession>
<name>A0A399SY14_9BACT</name>
<evidence type="ECO:0000256" key="1">
    <source>
        <dbReference type="ARBA" id="ARBA00022737"/>
    </source>
</evidence>
<evidence type="ECO:0000313" key="4">
    <source>
        <dbReference type="EMBL" id="RIJ47664.1"/>
    </source>
</evidence>
<dbReference type="Gene3D" id="1.25.40.10">
    <property type="entry name" value="Tetratricopeptide repeat domain"/>
    <property type="match status" value="3"/>
</dbReference>
<protein>
    <submittedName>
        <fullName evidence="4">Uncharacterized protein</fullName>
    </submittedName>
</protein>
<feature type="repeat" description="TPR" evidence="3">
    <location>
        <begin position="73"/>
        <end position="106"/>
    </location>
</feature>
<proteinExistence type="predicted"/>
<dbReference type="SMART" id="SM00028">
    <property type="entry name" value="TPR"/>
    <property type="match status" value="6"/>
</dbReference>